<proteinExistence type="predicted"/>
<gene>
    <name evidence="4" type="ORF">F0460_03925</name>
</gene>
<dbReference type="SUPFAM" id="SSF51905">
    <property type="entry name" value="FAD/NAD(P)-binding domain"/>
    <property type="match status" value="1"/>
</dbReference>
<reference evidence="4 5" key="1">
    <citation type="submission" date="2019-09" db="EMBL/GenBank/DDBJ databases">
        <title>Genome sequence and assembly of Flavobacterium sp.</title>
        <authorList>
            <person name="Chhetri G."/>
        </authorList>
    </citation>
    <scope>NUCLEOTIDE SEQUENCE [LARGE SCALE GENOMIC DNA]</scope>
    <source>
        <strain evidence="4 5">SNL9</strain>
    </source>
</reference>
<name>A0A5M6CRV9_9FLAO</name>
<keyword evidence="5" id="KW-1185">Reference proteome</keyword>
<dbReference type="PANTHER" id="PTHR48105">
    <property type="entry name" value="THIOREDOXIN REDUCTASE 1-RELATED-RELATED"/>
    <property type="match status" value="1"/>
</dbReference>
<evidence type="ECO:0000313" key="5">
    <source>
        <dbReference type="Proteomes" id="UP000325141"/>
    </source>
</evidence>
<sequence length="302" mass="33481">MEKENKFDVIIIGGSYAGLSAAMSLGRSLKKVLIIDSGKPCNRYTPHSHNFITHDGAVPKEIALKAKQQVLKYDTVQFCEDTALEARKMNAGFEITTKTGKIVTGKKLLFATGVKDLFPDVKNFEECWGKSVIHCPYCHGYEFKGKKTAILSNGERAFHVAALVRNLTEEITILTNGIPDFKEEQFVRLKKNKIQIIDKELVEVVHENGAVNAVIFSDRSKEFFDTVYASIPFKQHSDIPHSLGCEFTETKHIKVDMFQKTTVPGVFACGDNSSPMRSVSYAVATGGIAGSMINNELTMEGF</sequence>
<feature type="domain" description="FAD/NAD(P)-binding" evidence="3">
    <location>
        <begin position="7"/>
        <end position="286"/>
    </location>
</feature>
<accession>A0A5M6CRV9</accession>
<dbReference type="GO" id="GO:0016491">
    <property type="term" value="F:oxidoreductase activity"/>
    <property type="evidence" value="ECO:0007669"/>
    <property type="project" value="UniProtKB-KW"/>
</dbReference>
<keyword evidence="2" id="KW-0560">Oxidoreductase</keyword>
<organism evidence="4 5">
    <name type="scientific">Paenimyroides baculatum</name>
    <dbReference type="NCBI Taxonomy" id="2608000"/>
    <lineage>
        <taxon>Bacteria</taxon>
        <taxon>Pseudomonadati</taxon>
        <taxon>Bacteroidota</taxon>
        <taxon>Flavobacteriia</taxon>
        <taxon>Flavobacteriales</taxon>
        <taxon>Flavobacteriaceae</taxon>
        <taxon>Paenimyroides</taxon>
    </lineage>
</organism>
<dbReference type="InterPro" id="IPR023753">
    <property type="entry name" value="FAD/NAD-binding_dom"/>
</dbReference>
<dbReference type="PRINTS" id="PR00368">
    <property type="entry name" value="FADPNR"/>
</dbReference>
<evidence type="ECO:0000259" key="3">
    <source>
        <dbReference type="Pfam" id="PF07992"/>
    </source>
</evidence>
<dbReference type="EMBL" id="VWSG01000002">
    <property type="protein sequence ID" value="KAA5537934.1"/>
    <property type="molecule type" value="Genomic_DNA"/>
</dbReference>
<evidence type="ECO:0000256" key="1">
    <source>
        <dbReference type="ARBA" id="ARBA00022630"/>
    </source>
</evidence>
<dbReference type="InterPro" id="IPR050097">
    <property type="entry name" value="Ferredoxin-NADP_redctase_2"/>
</dbReference>
<evidence type="ECO:0000313" key="4">
    <source>
        <dbReference type="EMBL" id="KAA5537934.1"/>
    </source>
</evidence>
<dbReference type="Pfam" id="PF07992">
    <property type="entry name" value="Pyr_redox_2"/>
    <property type="match status" value="1"/>
</dbReference>
<dbReference type="InterPro" id="IPR036188">
    <property type="entry name" value="FAD/NAD-bd_sf"/>
</dbReference>
<dbReference type="PRINTS" id="PR00469">
    <property type="entry name" value="PNDRDTASEII"/>
</dbReference>
<evidence type="ECO:0000256" key="2">
    <source>
        <dbReference type="ARBA" id="ARBA00023002"/>
    </source>
</evidence>
<keyword evidence="1" id="KW-0285">Flavoprotein</keyword>
<dbReference type="Proteomes" id="UP000325141">
    <property type="component" value="Unassembled WGS sequence"/>
</dbReference>
<dbReference type="AlphaFoldDB" id="A0A5M6CRV9"/>
<protein>
    <submittedName>
        <fullName evidence="4">NAD(P)/FAD-dependent oxidoreductase</fullName>
    </submittedName>
</protein>
<comment type="caution">
    <text evidence="4">The sequence shown here is derived from an EMBL/GenBank/DDBJ whole genome shotgun (WGS) entry which is preliminary data.</text>
</comment>
<dbReference type="Gene3D" id="3.50.50.60">
    <property type="entry name" value="FAD/NAD(P)-binding domain"/>
    <property type="match status" value="2"/>
</dbReference>